<dbReference type="OrthoDB" id="9091577at2"/>
<accession>A0A239CHJ4</accession>
<protein>
    <submittedName>
        <fullName evidence="2">Uncharacterized membrane protein</fullName>
    </submittedName>
</protein>
<keyword evidence="3" id="KW-1185">Reference proteome</keyword>
<proteinExistence type="predicted"/>
<organism evidence="2 3">
    <name type="scientific">Noviherbaspirillum humi</name>
    <dbReference type="NCBI Taxonomy" id="1688639"/>
    <lineage>
        <taxon>Bacteria</taxon>
        <taxon>Pseudomonadati</taxon>
        <taxon>Pseudomonadota</taxon>
        <taxon>Betaproteobacteria</taxon>
        <taxon>Burkholderiales</taxon>
        <taxon>Oxalobacteraceae</taxon>
        <taxon>Noviherbaspirillum</taxon>
    </lineage>
</organism>
<keyword evidence="1" id="KW-1133">Transmembrane helix</keyword>
<feature type="transmembrane region" description="Helical" evidence="1">
    <location>
        <begin position="45"/>
        <end position="64"/>
    </location>
</feature>
<keyword evidence="1" id="KW-0472">Membrane</keyword>
<sequence length="154" mass="17915">MAPRNWVLSRNCSISPRQLALVYAALCCMSFLVAMFFAIRGATYVLGFAILEMSAVGWAFYLYARHATDREHIALNDDCLLVELVRTERVRQFKLDPRRTRVHFPNSREQLIGLESLGIKVEVGRFLTEWRRRELARELQRELALISKNSYMGF</sequence>
<dbReference type="Pfam" id="PF10003">
    <property type="entry name" value="DUF2244"/>
    <property type="match status" value="1"/>
</dbReference>
<dbReference type="Proteomes" id="UP000198284">
    <property type="component" value="Unassembled WGS sequence"/>
</dbReference>
<dbReference type="InterPro" id="IPR019253">
    <property type="entry name" value="DUF2244_TM"/>
</dbReference>
<feature type="transmembrane region" description="Helical" evidence="1">
    <location>
        <begin position="20"/>
        <end position="39"/>
    </location>
</feature>
<reference evidence="2 3" key="1">
    <citation type="submission" date="2017-06" db="EMBL/GenBank/DDBJ databases">
        <authorList>
            <person name="Kim H.J."/>
            <person name="Triplett B.A."/>
        </authorList>
    </citation>
    <scope>NUCLEOTIDE SEQUENCE [LARGE SCALE GENOMIC DNA]</scope>
    <source>
        <strain evidence="2 3">U15</strain>
    </source>
</reference>
<name>A0A239CHJ4_9BURK</name>
<evidence type="ECO:0000256" key="1">
    <source>
        <dbReference type="SAM" id="Phobius"/>
    </source>
</evidence>
<evidence type="ECO:0000313" key="3">
    <source>
        <dbReference type="Proteomes" id="UP000198284"/>
    </source>
</evidence>
<evidence type="ECO:0000313" key="2">
    <source>
        <dbReference type="EMBL" id="SNS19716.1"/>
    </source>
</evidence>
<dbReference type="EMBL" id="FZOT01000001">
    <property type="protein sequence ID" value="SNS19716.1"/>
    <property type="molecule type" value="Genomic_DNA"/>
</dbReference>
<gene>
    <name evidence="2" type="ORF">SAMN06265795_101473</name>
</gene>
<dbReference type="AlphaFoldDB" id="A0A239CHJ4"/>
<keyword evidence="1" id="KW-0812">Transmembrane</keyword>